<feature type="compositionally biased region" description="Polar residues" evidence="4">
    <location>
        <begin position="44"/>
        <end position="58"/>
    </location>
</feature>
<evidence type="ECO:0000256" key="2">
    <source>
        <dbReference type="ARBA" id="ARBA00023043"/>
    </source>
</evidence>
<dbReference type="PANTHER" id="PTHR24198">
    <property type="entry name" value="ANKYRIN REPEAT AND PROTEIN KINASE DOMAIN-CONTAINING PROTEIN"/>
    <property type="match status" value="1"/>
</dbReference>
<dbReference type="AlphaFoldDB" id="A0A553NBQ3"/>
<keyword evidence="2 3" id="KW-0040">ANK repeat</keyword>
<keyword evidence="6" id="KW-1185">Reference proteome</keyword>
<evidence type="ECO:0000256" key="1">
    <source>
        <dbReference type="ARBA" id="ARBA00022737"/>
    </source>
</evidence>
<comment type="caution">
    <text evidence="5">The sequence shown here is derived from an EMBL/GenBank/DDBJ whole genome shotgun (WGS) entry which is preliminary data.</text>
</comment>
<evidence type="ECO:0000256" key="4">
    <source>
        <dbReference type="SAM" id="MobiDB-lite"/>
    </source>
</evidence>
<dbReference type="InterPro" id="IPR036770">
    <property type="entry name" value="Ankyrin_rpt-contain_sf"/>
</dbReference>
<dbReference type="OrthoDB" id="6362433at2759"/>
<proteinExistence type="predicted"/>
<name>A0A553NBQ3_TIGCA</name>
<dbReference type="Pfam" id="PF12796">
    <property type="entry name" value="Ank_2"/>
    <property type="match status" value="2"/>
</dbReference>
<dbReference type="EMBL" id="VCGU01000458">
    <property type="protein sequence ID" value="TRY62845.1"/>
    <property type="molecule type" value="Genomic_DNA"/>
</dbReference>
<feature type="region of interest" description="Disordered" evidence="4">
    <location>
        <begin position="39"/>
        <end position="58"/>
    </location>
</feature>
<evidence type="ECO:0000256" key="3">
    <source>
        <dbReference type="PROSITE-ProRule" id="PRU00023"/>
    </source>
</evidence>
<keyword evidence="1" id="KW-0677">Repeat</keyword>
<feature type="compositionally biased region" description="Acidic residues" evidence="4">
    <location>
        <begin position="141"/>
        <end position="154"/>
    </location>
</feature>
<feature type="repeat" description="ANK" evidence="3">
    <location>
        <begin position="385"/>
        <end position="417"/>
    </location>
</feature>
<feature type="repeat" description="ANK" evidence="3">
    <location>
        <begin position="321"/>
        <end position="354"/>
    </location>
</feature>
<dbReference type="InterPro" id="IPR002110">
    <property type="entry name" value="Ankyrin_rpt"/>
</dbReference>
<dbReference type="SUPFAM" id="SSF48403">
    <property type="entry name" value="Ankyrin repeat"/>
    <property type="match status" value="1"/>
</dbReference>
<dbReference type="OMA" id="IITHECQ"/>
<feature type="repeat" description="ANK" evidence="3">
    <location>
        <begin position="258"/>
        <end position="290"/>
    </location>
</feature>
<dbReference type="Gene3D" id="1.25.40.20">
    <property type="entry name" value="Ankyrin repeat-containing domain"/>
    <property type="match status" value="3"/>
</dbReference>
<feature type="region of interest" description="Disordered" evidence="4">
    <location>
        <begin position="134"/>
        <end position="154"/>
    </location>
</feature>
<evidence type="ECO:0000313" key="6">
    <source>
        <dbReference type="Proteomes" id="UP000318571"/>
    </source>
</evidence>
<accession>A0A553NBQ3</accession>
<dbReference type="STRING" id="6832.A0A553NBQ3"/>
<organism evidence="5 6">
    <name type="scientific">Tigriopus californicus</name>
    <name type="common">Marine copepod</name>
    <dbReference type="NCBI Taxonomy" id="6832"/>
    <lineage>
        <taxon>Eukaryota</taxon>
        <taxon>Metazoa</taxon>
        <taxon>Ecdysozoa</taxon>
        <taxon>Arthropoda</taxon>
        <taxon>Crustacea</taxon>
        <taxon>Multicrustacea</taxon>
        <taxon>Hexanauplia</taxon>
        <taxon>Copepoda</taxon>
        <taxon>Harpacticoida</taxon>
        <taxon>Harpacticidae</taxon>
        <taxon>Tigriopus</taxon>
    </lineage>
</organism>
<feature type="region of interest" description="Disordered" evidence="4">
    <location>
        <begin position="1"/>
        <end position="33"/>
    </location>
</feature>
<dbReference type="PROSITE" id="PS50297">
    <property type="entry name" value="ANK_REP_REGION"/>
    <property type="match status" value="2"/>
</dbReference>
<protein>
    <submittedName>
        <fullName evidence="5">Uncharacterized protein</fullName>
    </submittedName>
</protein>
<reference evidence="5 6" key="1">
    <citation type="journal article" date="2018" name="Nat. Ecol. Evol.">
        <title>Genomic signatures of mitonuclear coevolution across populations of Tigriopus californicus.</title>
        <authorList>
            <person name="Barreto F.S."/>
            <person name="Watson E.T."/>
            <person name="Lima T.G."/>
            <person name="Willett C.S."/>
            <person name="Edmands S."/>
            <person name="Li W."/>
            <person name="Burton R.S."/>
        </authorList>
    </citation>
    <scope>NUCLEOTIDE SEQUENCE [LARGE SCALE GENOMIC DNA]</scope>
    <source>
        <strain evidence="5 6">San Diego</strain>
    </source>
</reference>
<dbReference type="Proteomes" id="UP000318571">
    <property type="component" value="Chromosome 10"/>
</dbReference>
<feature type="region of interest" description="Disordered" evidence="4">
    <location>
        <begin position="77"/>
        <end position="119"/>
    </location>
</feature>
<dbReference type="PANTHER" id="PTHR24198:SF165">
    <property type="entry name" value="ANKYRIN REPEAT-CONTAINING PROTEIN-RELATED"/>
    <property type="match status" value="1"/>
</dbReference>
<sequence>MAEDEDMPPAAEAEGHPPPALNTPTIIKVADARPATPAPVSLVVTPQPTDTHTVSSVQTCPTVASQPLKTICAENDSRGQVGQLPGDATSPPELDPGGPKKAAPSDHVPLLAEDSPICGGSSATTRTLISSSLSTIATTPSEEDEEAADVEEADVEESNAYAPRTSQVPESVKNDVDKWLQYLDESDPCHRLRSLCKKGDVAAVRKLLSSGEPGLDINAVSDEGWTCLHEIITHECQFTEVARVLLDFGASVNTQDLHGDSPLHSALLYHNVENIGLLVDHGSDLTLLNAGGRTPVHVADESETLKLLLDKGAKVDTQDRLGNTPLHYAVVSRDRERVSLMITQYEPSINLQNQAGSSALHLTNDTDIAQMLLMAGADPNVPDLNLNTPLHVAVRGRHKEIVKMMLEKSADITLTNAAGKTPVNMSKDREMKNILLGKISATPNQLAGPPCATNQKKPIPVASEKGGAKSSVSDSVDKCAQQVVVNPVVVCITRSILKRRRFDVNDEAASDPPASKGPRLRFSEVNDYSGVEVIQEQKRVRVPPIYSEPKFSSDDEF</sequence>
<evidence type="ECO:0000313" key="5">
    <source>
        <dbReference type="EMBL" id="TRY62845.1"/>
    </source>
</evidence>
<dbReference type="PROSITE" id="PS50088">
    <property type="entry name" value="ANK_REPEAT"/>
    <property type="match status" value="3"/>
</dbReference>
<gene>
    <name evidence="5" type="ORF">TCAL_03624</name>
</gene>
<dbReference type="SMART" id="SM00248">
    <property type="entry name" value="ANK"/>
    <property type="match status" value="7"/>
</dbReference>